<dbReference type="RefSeq" id="WP_127123914.1">
    <property type="nucleotide sequence ID" value="NZ_BHXQ01000007.1"/>
</dbReference>
<dbReference type="InterPro" id="IPR003661">
    <property type="entry name" value="HisK_dim/P_dom"/>
</dbReference>
<reference evidence="8 9" key="1">
    <citation type="submission" date="2018-11" db="EMBL/GenBank/DDBJ databases">
        <title>Chryseotalea sanarue gen. nov., sp., nov., a member of the family Cytophagaceae, isolated from a brackish lake in Hamamatsu Japan.</title>
        <authorList>
            <person name="Maejima Y."/>
            <person name="Iino T."/>
            <person name="Muraguchi Y."/>
            <person name="Fukuda K."/>
            <person name="Ohkuma M."/>
            <person name="Moriuchi R."/>
            <person name="Dohra H."/>
            <person name="Kimbara K."/>
            <person name="Shintani M."/>
        </authorList>
    </citation>
    <scope>NUCLEOTIDE SEQUENCE [LARGE SCALE GENOMIC DNA]</scope>
    <source>
        <strain evidence="8 9">Ys</strain>
    </source>
</reference>
<evidence type="ECO:0000256" key="4">
    <source>
        <dbReference type="ARBA" id="ARBA00022679"/>
    </source>
</evidence>
<dbReference type="SMART" id="SM00387">
    <property type="entry name" value="HATPase_c"/>
    <property type="match status" value="1"/>
</dbReference>
<evidence type="ECO:0000256" key="5">
    <source>
        <dbReference type="ARBA" id="ARBA00022777"/>
    </source>
</evidence>
<feature type="domain" description="Histidine kinase" evidence="7">
    <location>
        <begin position="188"/>
        <end position="401"/>
    </location>
</feature>
<keyword evidence="4" id="KW-0808">Transferase</keyword>
<dbReference type="Pfam" id="PF00512">
    <property type="entry name" value="HisKA"/>
    <property type="match status" value="1"/>
</dbReference>
<evidence type="ECO:0000256" key="1">
    <source>
        <dbReference type="ARBA" id="ARBA00000085"/>
    </source>
</evidence>
<protein>
    <recommendedName>
        <fullName evidence="2">histidine kinase</fullName>
        <ecNumber evidence="2">2.7.13.3</ecNumber>
    </recommendedName>
</protein>
<dbReference type="EC" id="2.7.13.3" evidence="2"/>
<dbReference type="InterPro" id="IPR003018">
    <property type="entry name" value="GAF"/>
</dbReference>
<evidence type="ECO:0000256" key="6">
    <source>
        <dbReference type="SAM" id="Coils"/>
    </source>
</evidence>
<proteinExistence type="predicted"/>
<dbReference type="PANTHER" id="PTHR43304">
    <property type="entry name" value="PHYTOCHROME-LIKE PROTEIN CPH1"/>
    <property type="match status" value="1"/>
</dbReference>
<dbReference type="Pfam" id="PF01590">
    <property type="entry name" value="GAF"/>
    <property type="match status" value="1"/>
</dbReference>
<dbReference type="AlphaFoldDB" id="A0A401UEH5"/>
<evidence type="ECO:0000259" key="7">
    <source>
        <dbReference type="PROSITE" id="PS50109"/>
    </source>
</evidence>
<feature type="coiled-coil region" evidence="6">
    <location>
        <begin position="158"/>
        <end position="188"/>
    </location>
</feature>
<dbReference type="InterPro" id="IPR029016">
    <property type="entry name" value="GAF-like_dom_sf"/>
</dbReference>
<dbReference type="FunFam" id="3.30.565.10:FF:000006">
    <property type="entry name" value="Sensor histidine kinase WalK"/>
    <property type="match status" value="1"/>
</dbReference>
<evidence type="ECO:0000313" key="8">
    <source>
        <dbReference type="EMBL" id="GCC53262.1"/>
    </source>
</evidence>
<dbReference type="SUPFAM" id="SSF55874">
    <property type="entry name" value="ATPase domain of HSP90 chaperone/DNA topoisomerase II/histidine kinase"/>
    <property type="match status" value="1"/>
</dbReference>
<evidence type="ECO:0000256" key="2">
    <source>
        <dbReference type="ARBA" id="ARBA00012438"/>
    </source>
</evidence>
<dbReference type="InterPro" id="IPR036890">
    <property type="entry name" value="HATPase_C_sf"/>
</dbReference>
<dbReference type="OrthoDB" id="9811889at2"/>
<comment type="catalytic activity">
    <reaction evidence="1">
        <text>ATP + protein L-histidine = ADP + protein N-phospho-L-histidine.</text>
        <dbReference type="EC" id="2.7.13.3"/>
    </reaction>
</comment>
<dbReference type="InterPro" id="IPR052162">
    <property type="entry name" value="Sensor_kinase/Photoreceptor"/>
</dbReference>
<evidence type="ECO:0000256" key="3">
    <source>
        <dbReference type="ARBA" id="ARBA00022553"/>
    </source>
</evidence>
<dbReference type="SMART" id="SM00388">
    <property type="entry name" value="HisKA"/>
    <property type="match status" value="1"/>
</dbReference>
<dbReference type="Gene3D" id="3.30.450.40">
    <property type="match status" value="1"/>
</dbReference>
<dbReference type="InterPro" id="IPR005467">
    <property type="entry name" value="His_kinase_dom"/>
</dbReference>
<dbReference type="InterPro" id="IPR003594">
    <property type="entry name" value="HATPase_dom"/>
</dbReference>
<dbReference type="Proteomes" id="UP000288227">
    <property type="component" value="Unassembled WGS sequence"/>
</dbReference>
<keyword evidence="6" id="KW-0175">Coiled coil</keyword>
<dbReference type="InterPro" id="IPR004358">
    <property type="entry name" value="Sig_transdc_His_kin-like_C"/>
</dbReference>
<dbReference type="Gene3D" id="3.30.565.10">
    <property type="entry name" value="Histidine kinase-like ATPase, C-terminal domain"/>
    <property type="match status" value="1"/>
</dbReference>
<dbReference type="CDD" id="cd00082">
    <property type="entry name" value="HisKA"/>
    <property type="match status" value="1"/>
</dbReference>
<sequence>MIIPSIPENETDRLKALNDYQVLDTAPEDNFDEITQLATEICETPISLITLVDPDRQWFKSHHGLDRKETPRQHAFCAHAINNPNQILEVRDARLDRRFADNPLVKDDPNIIFYTGVPLVSPHGYALGTLCVIDQKPKVLNATQLHALKVLANQVVKLFELQKANRKLKESQKKIEKTNEELKQLNHVASHDLREPLRMISSFIGLLKRNYSQTLNEEANKYIEIALDGSKRMNQLILDILDHSSVGKEGASKEQIDLNKLIEDVKQNLHTQIDEANANIIVAEKLPTLNASKTDMISLFQNLVSNAIKFKIKDKAPEIEILCQEKHNYWHVSITDNGIGIAIPDHKRIFGMFSRLHKKSDISGTGLGLAICEKIVAQHGGEIWVTSNLGQGSTFHFTLSK</sequence>
<name>A0A401UEH5_9BACT</name>
<dbReference type="GO" id="GO:0000155">
    <property type="term" value="F:phosphorelay sensor kinase activity"/>
    <property type="evidence" value="ECO:0007669"/>
    <property type="project" value="InterPro"/>
</dbReference>
<gene>
    <name evidence="8" type="ORF">SanaruYs_35050</name>
</gene>
<dbReference type="PROSITE" id="PS50109">
    <property type="entry name" value="HIS_KIN"/>
    <property type="match status" value="1"/>
</dbReference>
<dbReference type="PRINTS" id="PR00344">
    <property type="entry name" value="BCTRLSENSOR"/>
</dbReference>
<dbReference type="SMART" id="SM00065">
    <property type="entry name" value="GAF"/>
    <property type="match status" value="1"/>
</dbReference>
<dbReference type="Pfam" id="PF02518">
    <property type="entry name" value="HATPase_c"/>
    <property type="match status" value="1"/>
</dbReference>
<keyword evidence="9" id="KW-1185">Reference proteome</keyword>
<organism evidence="8 9">
    <name type="scientific">Chryseotalea sanaruensis</name>
    <dbReference type="NCBI Taxonomy" id="2482724"/>
    <lineage>
        <taxon>Bacteria</taxon>
        <taxon>Pseudomonadati</taxon>
        <taxon>Bacteroidota</taxon>
        <taxon>Cytophagia</taxon>
        <taxon>Cytophagales</taxon>
        <taxon>Chryseotaleaceae</taxon>
        <taxon>Chryseotalea</taxon>
    </lineage>
</organism>
<dbReference type="Gene3D" id="1.10.287.130">
    <property type="match status" value="1"/>
</dbReference>
<keyword evidence="3" id="KW-0597">Phosphoprotein</keyword>
<dbReference type="SUPFAM" id="SSF55781">
    <property type="entry name" value="GAF domain-like"/>
    <property type="match status" value="1"/>
</dbReference>
<comment type="caution">
    <text evidence="8">The sequence shown here is derived from an EMBL/GenBank/DDBJ whole genome shotgun (WGS) entry which is preliminary data.</text>
</comment>
<feature type="coiled-coil region" evidence="6">
    <location>
        <begin position="259"/>
        <end position="286"/>
    </location>
</feature>
<accession>A0A401UEH5</accession>
<evidence type="ECO:0000313" key="9">
    <source>
        <dbReference type="Proteomes" id="UP000288227"/>
    </source>
</evidence>
<keyword evidence="5" id="KW-0418">Kinase</keyword>
<dbReference type="PANTHER" id="PTHR43304:SF1">
    <property type="entry name" value="PAC DOMAIN-CONTAINING PROTEIN"/>
    <property type="match status" value="1"/>
</dbReference>
<dbReference type="SUPFAM" id="SSF47384">
    <property type="entry name" value="Homodimeric domain of signal transducing histidine kinase"/>
    <property type="match status" value="1"/>
</dbReference>
<dbReference type="InterPro" id="IPR036097">
    <property type="entry name" value="HisK_dim/P_sf"/>
</dbReference>
<dbReference type="EMBL" id="BHXQ01000007">
    <property type="protein sequence ID" value="GCC53262.1"/>
    <property type="molecule type" value="Genomic_DNA"/>
</dbReference>